<dbReference type="EMBL" id="JAPMOU010000044">
    <property type="protein sequence ID" value="MDE1464845.1"/>
    <property type="molecule type" value="Genomic_DNA"/>
</dbReference>
<feature type="domain" description="Isochorismatase-like" evidence="8">
    <location>
        <begin position="33"/>
        <end position="225"/>
    </location>
</feature>
<name>A0ABT5UEN5_9GAMM</name>
<dbReference type="InterPro" id="IPR052347">
    <property type="entry name" value="Isochorismatase_Nicotinamidase"/>
</dbReference>
<dbReference type="Pfam" id="PF00857">
    <property type="entry name" value="Isochorismatase"/>
    <property type="match status" value="1"/>
</dbReference>
<accession>A0ABT5UEN5</accession>
<keyword evidence="4" id="KW-0378">Hydrolase</keyword>
<dbReference type="RefSeq" id="WP_274691153.1">
    <property type="nucleotide sequence ID" value="NZ_JAPMOU010000044.1"/>
</dbReference>
<evidence type="ECO:0000256" key="4">
    <source>
        <dbReference type="ARBA" id="ARBA00022801"/>
    </source>
</evidence>
<comment type="similarity">
    <text evidence="1">Belongs to the isochorismatase family.</text>
</comment>
<keyword evidence="3" id="KW-0479">Metal-binding</keyword>
<comment type="pathway">
    <text evidence="5">Cofactor biosynthesis; nicotinate biosynthesis; nicotinate from nicotinamide: step 1/1.</text>
</comment>
<dbReference type="SUPFAM" id="SSF52499">
    <property type="entry name" value="Isochorismatase-like hydrolases"/>
    <property type="match status" value="1"/>
</dbReference>
<evidence type="ECO:0000256" key="3">
    <source>
        <dbReference type="ARBA" id="ARBA00022723"/>
    </source>
</evidence>
<evidence type="ECO:0000256" key="1">
    <source>
        <dbReference type="ARBA" id="ARBA00006336"/>
    </source>
</evidence>
<dbReference type="CDD" id="cd01011">
    <property type="entry name" value="nicotinamidase"/>
    <property type="match status" value="1"/>
</dbReference>
<keyword evidence="10" id="KW-1185">Reference proteome</keyword>
<evidence type="ECO:0000259" key="8">
    <source>
        <dbReference type="Pfam" id="PF00857"/>
    </source>
</evidence>
<dbReference type="Proteomes" id="UP001528823">
    <property type="component" value="Unassembled WGS sequence"/>
</dbReference>
<sequence>MANSIEKTIDKSAVVTTAAINIGPRHTVASFDVDAQNCFTPVCPDELPVPAGNEIVTELNQQAELAHYRLGSKDAHSPHAVWVADQNHPPLSPVKGKNVDIHWPLHAVPGTKGFTLIEGLPEVTAYDFFVWKGVEPDMHPYGACYHDLADTKSTGVIEYLLVNKVQTVLVGGLALDYCVKTTALQLAKANFQVIVNLAACRGIAENSINEALNDMHQAGILLIKSAAQVKNSQ</sequence>
<comment type="caution">
    <text evidence="9">The sequence shown here is derived from an EMBL/GenBank/DDBJ whole genome shotgun (WGS) entry which is preliminary data.</text>
</comment>
<proteinExistence type="inferred from homology"/>
<evidence type="ECO:0000256" key="5">
    <source>
        <dbReference type="ARBA" id="ARBA00037900"/>
    </source>
</evidence>
<evidence type="ECO:0000256" key="7">
    <source>
        <dbReference type="ARBA" id="ARBA00043224"/>
    </source>
</evidence>
<organism evidence="9 10">
    <name type="scientific">Spartinivicinus poritis</name>
    <dbReference type="NCBI Taxonomy" id="2994640"/>
    <lineage>
        <taxon>Bacteria</taxon>
        <taxon>Pseudomonadati</taxon>
        <taxon>Pseudomonadota</taxon>
        <taxon>Gammaproteobacteria</taxon>
        <taxon>Oceanospirillales</taxon>
        <taxon>Zooshikellaceae</taxon>
        <taxon>Spartinivicinus</taxon>
    </lineage>
</organism>
<dbReference type="InterPro" id="IPR036380">
    <property type="entry name" value="Isochorismatase-like_sf"/>
</dbReference>
<dbReference type="PANTHER" id="PTHR11080:SF2">
    <property type="entry name" value="LD05707P"/>
    <property type="match status" value="1"/>
</dbReference>
<dbReference type="PANTHER" id="PTHR11080">
    <property type="entry name" value="PYRAZINAMIDASE/NICOTINAMIDASE"/>
    <property type="match status" value="1"/>
</dbReference>
<dbReference type="InterPro" id="IPR000868">
    <property type="entry name" value="Isochorismatase-like_dom"/>
</dbReference>
<evidence type="ECO:0000313" key="10">
    <source>
        <dbReference type="Proteomes" id="UP001528823"/>
    </source>
</evidence>
<protein>
    <recommendedName>
        <fullName evidence="6">nicotinamidase</fullName>
        <ecNumber evidence="6">3.5.1.19</ecNumber>
    </recommendedName>
    <alternativeName>
        <fullName evidence="7">Nicotinamide deamidase</fullName>
    </alternativeName>
</protein>
<reference evidence="9 10" key="1">
    <citation type="submission" date="2022-11" db="EMBL/GenBank/DDBJ databases">
        <title>Spartinivicinus poritis sp. nov., isolated from scleractinian coral Porites lutea.</title>
        <authorList>
            <person name="Zhang G."/>
            <person name="Cai L."/>
            <person name="Wei Q."/>
        </authorList>
    </citation>
    <scope>NUCLEOTIDE SEQUENCE [LARGE SCALE GENOMIC DNA]</scope>
    <source>
        <strain evidence="9 10">A2-2</strain>
    </source>
</reference>
<evidence type="ECO:0000256" key="2">
    <source>
        <dbReference type="ARBA" id="ARBA00022642"/>
    </source>
</evidence>
<evidence type="ECO:0000256" key="6">
    <source>
        <dbReference type="ARBA" id="ARBA00039017"/>
    </source>
</evidence>
<dbReference type="EC" id="3.5.1.19" evidence="6"/>
<evidence type="ECO:0000313" key="9">
    <source>
        <dbReference type="EMBL" id="MDE1464845.1"/>
    </source>
</evidence>
<dbReference type="Gene3D" id="3.40.50.850">
    <property type="entry name" value="Isochorismatase-like"/>
    <property type="match status" value="1"/>
</dbReference>
<gene>
    <name evidence="9" type="ORF">ORQ98_23055</name>
</gene>
<keyword evidence="2" id="KW-0662">Pyridine nucleotide biosynthesis</keyword>